<organism evidence="1 2">
    <name type="scientific">Candidatus Gottesmanbacteria bacterium RIFCSPLOWO2_01_FULL_42_22</name>
    <dbReference type="NCBI Taxonomy" id="1798391"/>
    <lineage>
        <taxon>Bacteria</taxon>
        <taxon>Candidatus Gottesmaniibacteriota</taxon>
    </lineage>
</organism>
<reference evidence="1 2" key="1">
    <citation type="journal article" date="2016" name="Nat. Commun.">
        <title>Thousands of microbial genomes shed light on interconnected biogeochemical processes in an aquifer system.</title>
        <authorList>
            <person name="Anantharaman K."/>
            <person name="Brown C.T."/>
            <person name="Hug L.A."/>
            <person name="Sharon I."/>
            <person name="Castelle C.J."/>
            <person name="Probst A.J."/>
            <person name="Thomas B.C."/>
            <person name="Singh A."/>
            <person name="Wilkins M.J."/>
            <person name="Karaoz U."/>
            <person name="Brodie E.L."/>
            <person name="Williams K.H."/>
            <person name="Hubbard S.S."/>
            <person name="Banfield J.F."/>
        </authorList>
    </citation>
    <scope>NUCLEOTIDE SEQUENCE [LARGE SCALE GENOMIC DNA]</scope>
</reference>
<dbReference type="InterPro" id="IPR011051">
    <property type="entry name" value="RmlC_Cupin_sf"/>
</dbReference>
<name>A0A1F6BEN2_9BACT</name>
<dbReference type="Proteomes" id="UP000176228">
    <property type="component" value="Unassembled WGS sequence"/>
</dbReference>
<dbReference type="AlphaFoldDB" id="A0A1F6BEN2"/>
<evidence type="ECO:0000313" key="1">
    <source>
        <dbReference type="EMBL" id="OGG35350.1"/>
    </source>
</evidence>
<dbReference type="SUPFAM" id="SSF51182">
    <property type="entry name" value="RmlC-like cupins"/>
    <property type="match status" value="1"/>
</dbReference>
<comment type="caution">
    <text evidence="1">The sequence shown here is derived from an EMBL/GenBank/DDBJ whole genome shotgun (WGS) entry which is preliminary data.</text>
</comment>
<dbReference type="Gene3D" id="2.60.120.10">
    <property type="entry name" value="Jelly Rolls"/>
    <property type="match status" value="1"/>
</dbReference>
<dbReference type="InterPro" id="IPR014710">
    <property type="entry name" value="RmlC-like_jellyroll"/>
</dbReference>
<proteinExistence type="predicted"/>
<gene>
    <name evidence="1" type="ORF">A2968_04545</name>
</gene>
<evidence type="ECO:0000313" key="2">
    <source>
        <dbReference type="Proteomes" id="UP000176228"/>
    </source>
</evidence>
<accession>A0A1F6BEN2</accession>
<sequence>MSLDKITKIPLPIATDPDKYKIVLENERVRVYEYRDKPGDTTQLHHHDSFVLHTLSPFKRKLTFDNGESVTREFKSGETIWSEEQNHIGENTGQTDTHVLIVELKTSEK</sequence>
<dbReference type="EMBL" id="MFJU01000027">
    <property type="protein sequence ID" value="OGG35350.1"/>
    <property type="molecule type" value="Genomic_DNA"/>
</dbReference>
<dbReference type="STRING" id="1798391.A2968_04545"/>
<protein>
    <submittedName>
        <fullName evidence="1">Cytoplasmic protein</fullName>
    </submittedName>
</protein>